<organism evidence="1 2">
    <name type="scientific">Trifolium medium</name>
    <dbReference type="NCBI Taxonomy" id="97028"/>
    <lineage>
        <taxon>Eukaryota</taxon>
        <taxon>Viridiplantae</taxon>
        <taxon>Streptophyta</taxon>
        <taxon>Embryophyta</taxon>
        <taxon>Tracheophyta</taxon>
        <taxon>Spermatophyta</taxon>
        <taxon>Magnoliopsida</taxon>
        <taxon>eudicotyledons</taxon>
        <taxon>Gunneridae</taxon>
        <taxon>Pentapetalae</taxon>
        <taxon>rosids</taxon>
        <taxon>fabids</taxon>
        <taxon>Fabales</taxon>
        <taxon>Fabaceae</taxon>
        <taxon>Papilionoideae</taxon>
        <taxon>50 kb inversion clade</taxon>
        <taxon>NPAAA clade</taxon>
        <taxon>Hologalegina</taxon>
        <taxon>IRL clade</taxon>
        <taxon>Trifolieae</taxon>
        <taxon>Trifolium</taxon>
    </lineage>
</organism>
<evidence type="ECO:0000313" key="2">
    <source>
        <dbReference type="Proteomes" id="UP000265520"/>
    </source>
</evidence>
<accession>A0A392M9J5</accession>
<comment type="caution">
    <text evidence="1">The sequence shown here is derived from an EMBL/GenBank/DDBJ whole genome shotgun (WGS) entry which is preliminary data.</text>
</comment>
<gene>
    <name evidence="1" type="ORF">A2U01_0005008</name>
</gene>
<evidence type="ECO:0000313" key="1">
    <source>
        <dbReference type="EMBL" id="MCH84177.1"/>
    </source>
</evidence>
<reference evidence="1 2" key="1">
    <citation type="journal article" date="2018" name="Front. Plant Sci.">
        <title>Red Clover (Trifolium pratense) and Zigzag Clover (T. medium) - A Picture of Genomic Similarities and Differences.</title>
        <authorList>
            <person name="Dluhosova J."/>
            <person name="Istvanek J."/>
            <person name="Nedelnik J."/>
            <person name="Repkova J."/>
        </authorList>
    </citation>
    <scope>NUCLEOTIDE SEQUENCE [LARGE SCALE GENOMIC DNA]</scope>
    <source>
        <strain evidence="2">cv. 10/8</strain>
        <tissue evidence="1">Leaf</tissue>
    </source>
</reference>
<protein>
    <submittedName>
        <fullName evidence="1">Uncharacterized protein</fullName>
    </submittedName>
</protein>
<dbReference type="AlphaFoldDB" id="A0A392M9J5"/>
<dbReference type="EMBL" id="LXQA010006387">
    <property type="protein sequence ID" value="MCH84177.1"/>
    <property type="molecule type" value="Genomic_DNA"/>
</dbReference>
<keyword evidence="2" id="KW-1185">Reference proteome</keyword>
<proteinExistence type="predicted"/>
<name>A0A392M9J5_9FABA</name>
<sequence>RNLTARTLTAPSIALSQLAPSIVSARHTFSGDAHSPALRCCFNGVIVVVFKENSSLILYAIRLPISKTNTDNLLKIE</sequence>
<feature type="non-terminal residue" evidence="1">
    <location>
        <position position="1"/>
    </location>
</feature>
<dbReference type="Proteomes" id="UP000265520">
    <property type="component" value="Unassembled WGS sequence"/>
</dbReference>